<dbReference type="InterPro" id="IPR015421">
    <property type="entry name" value="PyrdxlP-dep_Trfase_major"/>
</dbReference>
<evidence type="ECO:0000313" key="4">
    <source>
        <dbReference type="Proteomes" id="UP000681720"/>
    </source>
</evidence>
<dbReference type="Gene3D" id="3.90.1150.10">
    <property type="entry name" value="Aspartate Aminotransferase, domain 1"/>
    <property type="match status" value="1"/>
</dbReference>
<evidence type="ECO:0008006" key="5">
    <source>
        <dbReference type="Google" id="ProtNLM"/>
    </source>
</evidence>
<reference evidence="3" key="1">
    <citation type="submission" date="2021-02" db="EMBL/GenBank/DDBJ databases">
        <authorList>
            <person name="Nowell W R."/>
        </authorList>
    </citation>
    <scope>NUCLEOTIDE SEQUENCE</scope>
</reference>
<dbReference type="PANTHER" id="PTHR43094:SF1">
    <property type="entry name" value="AMINOTRANSFERASE CLASS-III"/>
    <property type="match status" value="1"/>
</dbReference>
<dbReference type="InterPro" id="IPR015424">
    <property type="entry name" value="PyrdxlP-dep_Trfase"/>
</dbReference>
<dbReference type="GO" id="GO:0005829">
    <property type="term" value="C:cytosol"/>
    <property type="evidence" value="ECO:0007669"/>
    <property type="project" value="TreeGrafter"/>
</dbReference>
<dbReference type="PANTHER" id="PTHR43094">
    <property type="entry name" value="AMINOTRANSFERASE"/>
    <property type="match status" value="1"/>
</dbReference>
<evidence type="ECO:0000313" key="3">
    <source>
        <dbReference type="EMBL" id="CAF4937098.1"/>
    </source>
</evidence>
<comment type="similarity">
    <text evidence="1">Belongs to the class-III pyridoxal-phosphate-dependent aminotransferase family.</text>
</comment>
<dbReference type="Proteomes" id="UP000681967">
    <property type="component" value="Unassembled WGS sequence"/>
</dbReference>
<accession>A0A8S3CN08</accession>
<organism evidence="3 4">
    <name type="scientific">Rotaria magnacalcarata</name>
    <dbReference type="NCBI Taxonomy" id="392030"/>
    <lineage>
        <taxon>Eukaryota</taxon>
        <taxon>Metazoa</taxon>
        <taxon>Spiralia</taxon>
        <taxon>Gnathifera</taxon>
        <taxon>Rotifera</taxon>
        <taxon>Eurotatoria</taxon>
        <taxon>Bdelloidea</taxon>
        <taxon>Philodinida</taxon>
        <taxon>Philodinidae</taxon>
        <taxon>Rotaria</taxon>
    </lineage>
</organism>
<evidence type="ECO:0000256" key="1">
    <source>
        <dbReference type="ARBA" id="ARBA00008954"/>
    </source>
</evidence>
<dbReference type="AlphaFoldDB" id="A0A8S3CN08"/>
<dbReference type="Proteomes" id="UP000681720">
    <property type="component" value="Unassembled WGS sequence"/>
</dbReference>
<dbReference type="SUPFAM" id="SSF53383">
    <property type="entry name" value="PLP-dependent transferases"/>
    <property type="match status" value="1"/>
</dbReference>
<sequence>MISASITASSTNTEFSHVFHRRLDREPLHAVRAEGNYIYLKDGRKLLDGGVSAAVTSIGYGDQRVIAGIVDQLQTVAFA</sequence>
<comment type="caution">
    <text evidence="3">The sequence shown here is derived from an EMBL/GenBank/DDBJ whole genome shotgun (WGS) entry which is preliminary data.</text>
</comment>
<feature type="non-terminal residue" evidence="3">
    <location>
        <position position="79"/>
    </location>
</feature>
<name>A0A8S3CN08_9BILA</name>
<dbReference type="Gene3D" id="3.40.640.10">
    <property type="entry name" value="Type I PLP-dependent aspartate aminotransferase-like (Major domain)"/>
    <property type="match status" value="1"/>
</dbReference>
<evidence type="ECO:0000313" key="2">
    <source>
        <dbReference type="EMBL" id="CAF4674158.1"/>
    </source>
</evidence>
<gene>
    <name evidence="2" type="ORF">BYL167_LOCUS43089</name>
    <name evidence="3" type="ORF">GIL414_LOCUS53623</name>
</gene>
<dbReference type="EMBL" id="CAJOBH010113560">
    <property type="protein sequence ID" value="CAF4674158.1"/>
    <property type="molecule type" value="Genomic_DNA"/>
</dbReference>
<dbReference type="InterPro" id="IPR015422">
    <property type="entry name" value="PyrdxlP-dep_Trfase_small"/>
</dbReference>
<protein>
    <recommendedName>
        <fullName evidence="5">Aspartate aminotransferase family protein</fullName>
    </recommendedName>
</protein>
<proteinExistence type="inferred from homology"/>
<dbReference type="EMBL" id="CAJOBJ010186241">
    <property type="protein sequence ID" value="CAF4937098.1"/>
    <property type="molecule type" value="Genomic_DNA"/>
</dbReference>